<evidence type="ECO:0000256" key="1">
    <source>
        <dbReference type="SAM" id="MobiDB-lite"/>
    </source>
</evidence>
<feature type="compositionally biased region" description="Pro residues" evidence="1">
    <location>
        <begin position="857"/>
        <end position="896"/>
    </location>
</feature>
<proteinExistence type="predicted"/>
<feature type="compositionally biased region" description="Polar residues" evidence="1">
    <location>
        <begin position="130"/>
        <end position="144"/>
    </location>
</feature>
<sequence length="1330" mass="135840">MKTHVRQLILSVFLGVAFGASRLIKEPKTTGTEPFGTGLKRMQRGLSEDPAGQSGKALLSSTGQTADPIPLSQAGDKAIFLQRIHKTRQLGADEGATESTKEPFGSSAGSKVPISPLRDGGRLPADDTGTDGNDPQLPGSQQAPDTGDGPMEKTAAATPTRSRPQDPEKADTPLKGARAADEAEQPPGSEAAGGSAGTPGGKNTSEIPDGPSGNGGDPGTELRNGTVGAADGTAGGEQIQARDGDRGRSGRGDAPVEKGPVESLEAPEMNPEAAEQWRADAAEVAAGGAEFAEPLAGSIGSPGRATAQPDAAEVRGGQELAASGGIAKEATVAPEANPEAAAHGLDEAPNSTAAVPDSGDSAGSKAPTPAEGGAGPGPEAAANGLDEAPNSTAAVPDSGDSAGSMAPTAAGGGAGPGPEATAADNSGRAGAEGFRLRAEGLEGAGAARGAVEHVGVPKPRAEASAGPSDGKAASNSTEPAGTGADSPGPLDQPDAQNANASSVESGGAADRRTEAVASQPAGAASAASEEQPGNSTGSVFSPAAPPAGTEPEEPEPGTALGREAASAGATPKAEPDNAPEGVAGQGTAPNPSEMANASVGVPADVRAAGDAHAAGDRPEGGDQDGSPEAAAGGGTEAADLASQGRSPAGNSTAAEQQQTGAEGAGLETTDPRGDAADALRGAPAGDKQEAAPRHGLEPADDFAGARLPEGSAAQPTSQPQGARVSGGDLPAAQDPEGLPQHGEGPNAPGAAVLGRRVNASSVNATSEGSAPGPLPIADAAASPSLAGQSGALEARRGPEQNSSLAGVGNASAARMPGPAIPGNHSTGLPTGKGATGGDGVSSDLKKRWSQVWLPERVFPPPPSPPPPMPSPPPPPSPPTPPSPTAPPSPPRPPSPVMPACQTSACEMVPWIVKAYEKIIGGTKLRAVRHASSAEQREKTRSGLPRVLHVGQYSCEMVFGLKEAGANAIGVEAFPIDMVADVSPHCEEMMVKGAVIRHHLDPLPFKDHTFALAVCTFTLERQPLLSVHKVLYELARVSSHVMIAVAQFDGEAVDATRYRQLQIPLPPILLKPKEWWTARLSDVGLRNDTASSEAFAAEKHHWEEGYRIHRIQSGGTIHALKKVKIKRKHVVSTRLNPGSFSPVDHATGRARGATDATRETDARGSFSKFVGAGGWNGVRKLDDDEKRLFRHRRPNLVRNQKSRVKAERDRAEQEHHLPGFQARDWQSHLRTSQVDTYASVGKHAAEEEEVAKVLDIDIHNADTLRLEHHIANIKSMIKTSQDEQRTAREELQSKSLRRNQKSSSKARSRISALKQRETKLLQQQVGVFCLR</sequence>
<accession>A0A061QIU0</accession>
<feature type="compositionally biased region" description="Basic and acidic residues" evidence="1">
    <location>
        <begin position="1279"/>
        <end position="1291"/>
    </location>
</feature>
<dbReference type="GO" id="GO:0008168">
    <property type="term" value="F:methyltransferase activity"/>
    <property type="evidence" value="ECO:0007669"/>
    <property type="project" value="InterPro"/>
</dbReference>
<dbReference type="PANTHER" id="PTHR34208">
    <property type="entry name" value="S-ADENOSYL-L-METHIONINE-DEPENDENT METHYLTRANSFERASE-RELATED"/>
    <property type="match status" value="1"/>
</dbReference>
<feature type="compositionally biased region" description="Low complexity" evidence="1">
    <location>
        <begin position="652"/>
        <end position="665"/>
    </location>
</feature>
<evidence type="ECO:0000313" key="3">
    <source>
        <dbReference type="EMBL" id="JAC60477.1"/>
    </source>
</evidence>
<feature type="compositionally biased region" description="Basic and acidic residues" evidence="1">
    <location>
        <begin position="163"/>
        <end position="172"/>
    </location>
</feature>
<feature type="region of interest" description="Disordered" evidence="1">
    <location>
        <begin position="1133"/>
        <end position="1161"/>
    </location>
</feature>
<feature type="compositionally biased region" description="Basic and acidic residues" evidence="1">
    <location>
        <begin position="607"/>
        <end position="620"/>
    </location>
</feature>
<feature type="compositionally biased region" description="Basic and acidic residues" evidence="1">
    <location>
        <begin position="686"/>
        <end position="697"/>
    </location>
</feature>
<gene>
    <name evidence="3" type="ORF">TSPGSL018_28879</name>
</gene>
<feature type="region of interest" description="Disordered" evidence="1">
    <location>
        <begin position="293"/>
        <end position="436"/>
    </location>
</feature>
<feature type="compositionally biased region" description="Basic and acidic residues" evidence="1">
    <location>
        <begin position="240"/>
        <end position="260"/>
    </location>
</feature>
<feature type="compositionally biased region" description="Polar residues" evidence="1">
    <location>
        <begin position="758"/>
        <end position="768"/>
    </location>
</feature>
<name>A0A061QIU0_9CHLO</name>
<dbReference type="PANTHER" id="PTHR34208:SF5">
    <property type="entry name" value="OS01G0144000 PROTEIN"/>
    <property type="match status" value="1"/>
</dbReference>
<evidence type="ECO:0008006" key="4">
    <source>
        <dbReference type="Google" id="ProtNLM"/>
    </source>
</evidence>
<feature type="region of interest" description="Disordered" evidence="1">
    <location>
        <begin position="1277"/>
        <end position="1311"/>
    </location>
</feature>
<dbReference type="InterPro" id="IPR044689">
    <property type="entry name" value="CGR2/3"/>
</dbReference>
<feature type="region of interest" description="Disordered" evidence="1">
    <location>
        <begin position="448"/>
        <end position="843"/>
    </location>
</feature>
<feature type="chain" id="PRO_5001605254" description="Methyltransferase type 11 domain-containing protein" evidence="2">
    <location>
        <begin position="20"/>
        <end position="1330"/>
    </location>
</feature>
<feature type="signal peptide" evidence="2">
    <location>
        <begin position="1"/>
        <end position="19"/>
    </location>
</feature>
<feature type="compositionally biased region" description="Basic and acidic residues" evidence="1">
    <location>
        <begin position="1203"/>
        <end position="1216"/>
    </location>
</feature>
<protein>
    <recommendedName>
        <fullName evidence="4">Methyltransferase type 11 domain-containing protein</fullName>
    </recommendedName>
</protein>
<feature type="compositionally biased region" description="Basic residues" evidence="1">
    <location>
        <begin position="1294"/>
        <end position="1307"/>
    </location>
</feature>
<feature type="region of interest" description="Disordered" evidence="1">
    <location>
        <begin position="45"/>
        <end position="71"/>
    </location>
</feature>
<keyword evidence="2" id="KW-0732">Signal</keyword>
<evidence type="ECO:0000256" key="2">
    <source>
        <dbReference type="SAM" id="SignalP"/>
    </source>
</evidence>
<dbReference type="EMBL" id="GBEZ01026762">
    <property type="protein sequence ID" value="JAC60477.1"/>
    <property type="molecule type" value="Transcribed_RNA"/>
</dbReference>
<organism evidence="3">
    <name type="scientific">Tetraselmis sp. GSL018</name>
    <dbReference type="NCBI Taxonomy" id="582737"/>
    <lineage>
        <taxon>Eukaryota</taxon>
        <taxon>Viridiplantae</taxon>
        <taxon>Chlorophyta</taxon>
        <taxon>core chlorophytes</taxon>
        <taxon>Chlorodendrophyceae</taxon>
        <taxon>Chlorodendrales</taxon>
        <taxon>Chlorodendraceae</taxon>
        <taxon>Tetraselmis</taxon>
    </lineage>
</organism>
<feature type="region of interest" description="Disordered" evidence="1">
    <location>
        <begin position="855"/>
        <end position="898"/>
    </location>
</feature>
<feature type="region of interest" description="Disordered" evidence="1">
    <location>
        <begin position="90"/>
        <end position="278"/>
    </location>
</feature>
<feature type="compositionally biased region" description="Low complexity" evidence="1">
    <location>
        <begin position="366"/>
        <end position="382"/>
    </location>
</feature>
<dbReference type="GO" id="GO:0045488">
    <property type="term" value="P:pectin metabolic process"/>
    <property type="evidence" value="ECO:0007669"/>
    <property type="project" value="InterPro"/>
</dbReference>
<feature type="compositionally biased region" description="Low complexity" evidence="1">
    <location>
        <begin position="517"/>
        <end position="533"/>
    </location>
</feature>
<feature type="compositionally biased region" description="Polar residues" evidence="1">
    <location>
        <begin position="494"/>
        <end position="504"/>
    </location>
</feature>
<feature type="region of interest" description="Disordered" evidence="1">
    <location>
        <begin position="1198"/>
        <end position="1223"/>
    </location>
</feature>
<reference evidence="3" key="1">
    <citation type="submission" date="2014-05" db="EMBL/GenBank/DDBJ databases">
        <title>The transcriptome of the halophilic microalga Tetraselmis sp. GSL018 isolated from the Great Salt Lake, Utah.</title>
        <authorList>
            <person name="Jinkerson R.E."/>
            <person name="D'Adamo S."/>
            <person name="Posewitz M.C."/>
        </authorList>
    </citation>
    <scope>NUCLEOTIDE SEQUENCE</scope>
    <source>
        <strain evidence="3">GSL018</strain>
    </source>
</reference>